<organism evidence="1 2">
    <name type="scientific">Colletotrichum spaethianum</name>
    <dbReference type="NCBI Taxonomy" id="700344"/>
    <lineage>
        <taxon>Eukaryota</taxon>
        <taxon>Fungi</taxon>
        <taxon>Dikarya</taxon>
        <taxon>Ascomycota</taxon>
        <taxon>Pezizomycotina</taxon>
        <taxon>Sordariomycetes</taxon>
        <taxon>Hypocreomycetidae</taxon>
        <taxon>Glomerellales</taxon>
        <taxon>Glomerellaceae</taxon>
        <taxon>Colletotrichum</taxon>
        <taxon>Colletotrichum spaethianum species complex</taxon>
    </lineage>
</organism>
<accession>A0AA37P2L7</accession>
<gene>
    <name evidence="1" type="ORF">ColSpa_06869</name>
</gene>
<dbReference type="GeneID" id="73327671"/>
<comment type="caution">
    <text evidence="1">The sequence shown here is derived from an EMBL/GenBank/DDBJ whole genome shotgun (WGS) entry which is preliminary data.</text>
</comment>
<name>A0AA37P2L7_9PEZI</name>
<sequence>MHANQIVGAVSSAQDAVGDIKDANVKTAAAAGLKQASDAIGNIGGALISGQKAAAEDRASVGTGLQATGAALQGGDQYALLNKP</sequence>
<dbReference type="AlphaFoldDB" id="A0AA37P2L7"/>
<dbReference type="EMBL" id="BQXU01000017">
    <property type="protein sequence ID" value="GKT46688.1"/>
    <property type="molecule type" value="Genomic_DNA"/>
</dbReference>
<protein>
    <submittedName>
        <fullName evidence="1">Uncharacterized protein</fullName>
    </submittedName>
</protein>
<dbReference type="RefSeq" id="XP_049129038.1">
    <property type="nucleotide sequence ID" value="XM_049273081.1"/>
</dbReference>
<reference evidence="1 2" key="1">
    <citation type="submission" date="2022-03" db="EMBL/GenBank/DDBJ databases">
        <title>Genome data of Colletotrichum spp.</title>
        <authorList>
            <person name="Utami Y.D."/>
            <person name="Hiruma K."/>
        </authorList>
    </citation>
    <scope>NUCLEOTIDE SEQUENCE [LARGE SCALE GENOMIC DNA]</scope>
    <source>
        <strain evidence="1 2">MAFF 239500</strain>
    </source>
</reference>
<dbReference type="Proteomes" id="UP001055115">
    <property type="component" value="Unassembled WGS sequence"/>
</dbReference>
<keyword evidence="2" id="KW-1185">Reference proteome</keyword>
<evidence type="ECO:0000313" key="2">
    <source>
        <dbReference type="Proteomes" id="UP001055115"/>
    </source>
</evidence>
<proteinExistence type="predicted"/>
<evidence type="ECO:0000313" key="1">
    <source>
        <dbReference type="EMBL" id="GKT46688.1"/>
    </source>
</evidence>